<dbReference type="InterPro" id="IPR001647">
    <property type="entry name" value="HTH_TetR"/>
</dbReference>
<dbReference type="Pfam" id="PF00440">
    <property type="entry name" value="TetR_N"/>
    <property type="match status" value="1"/>
</dbReference>
<organism evidence="6 7">
    <name type="scientific">Actinomycetospora atypica</name>
    <dbReference type="NCBI Taxonomy" id="1290095"/>
    <lineage>
        <taxon>Bacteria</taxon>
        <taxon>Bacillati</taxon>
        <taxon>Actinomycetota</taxon>
        <taxon>Actinomycetes</taxon>
        <taxon>Pseudonocardiales</taxon>
        <taxon>Pseudonocardiaceae</taxon>
        <taxon>Actinomycetospora</taxon>
    </lineage>
</organism>
<dbReference type="EMBL" id="JBHSIV010000026">
    <property type="protein sequence ID" value="MFC5064766.1"/>
    <property type="molecule type" value="Genomic_DNA"/>
</dbReference>
<gene>
    <name evidence="6" type="ORF">ACFPBZ_21260</name>
</gene>
<dbReference type="InterPro" id="IPR025996">
    <property type="entry name" value="MT1864/Rv1816-like_C"/>
</dbReference>
<feature type="domain" description="HTH tetR-type" evidence="5">
    <location>
        <begin position="10"/>
        <end position="70"/>
    </location>
</feature>
<evidence type="ECO:0000313" key="7">
    <source>
        <dbReference type="Proteomes" id="UP001595947"/>
    </source>
</evidence>
<dbReference type="InterPro" id="IPR036271">
    <property type="entry name" value="Tet_transcr_reg_TetR-rel_C_sf"/>
</dbReference>
<dbReference type="PANTHER" id="PTHR30055">
    <property type="entry name" value="HTH-TYPE TRANSCRIPTIONAL REGULATOR RUTR"/>
    <property type="match status" value="1"/>
</dbReference>
<dbReference type="PROSITE" id="PS50977">
    <property type="entry name" value="HTH_TETR_2"/>
    <property type="match status" value="1"/>
</dbReference>
<protein>
    <submittedName>
        <fullName evidence="6">WHG domain-containing protein</fullName>
    </submittedName>
</protein>
<evidence type="ECO:0000256" key="3">
    <source>
        <dbReference type="ARBA" id="ARBA00023163"/>
    </source>
</evidence>
<dbReference type="PRINTS" id="PR00455">
    <property type="entry name" value="HTHTETR"/>
</dbReference>
<evidence type="ECO:0000313" key="6">
    <source>
        <dbReference type="EMBL" id="MFC5064766.1"/>
    </source>
</evidence>
<dbReference type="Pfam" id="PF13305">
    <property type="entry name" value="TetR_C_33"/>
    <property type="match status" value="1"/>
</dbReference>
<evidence type="ECO:0000259" key="5">
    <source>
        <dbReference type="PROSITE" id="PS50977"/>
    </source>
</evidence>
<comment type="caution">
    <text evidence="6">The sequence shown here is derived from an EMBL/GenBank/DDBJ whole genome shotgun (WGS) entry which is preliminary data.</text>
</comment>
<dbReference type="RefSeq" id="WP_378038106.1">
    <property type="nucleotide sequence ID" value="NZ_JBHSIV010000026.1"/>
</dbReference>
<dbReference type="SUPFAM" id="SSF48498">
    <property type="entry name" value="Tetracyclin repressor-like, C-terminal domain"/>
    <property type="match status" value="1"/>
</dbReference>
<keyword evidence="2 4" id="KW-0238">DNA-binding</keyword>
<dbReference type="SUPFAM" id="SSF46689">
    <property type="entry name" value="Homeodomain-like"/>
    <property type="match status" value="1"/>
</dbReference>
<feature type="DNA-binding region" description="H-T-H motif" evidence="4">
    <location>
        <begin position="33"/>
        <end position="52"/>
    </location>
</feature>
<name>A0ABV9YVY3_9PSEU</name>
<proteinExistence type="predicted"/>
<keyword evidence="1" id="KW-0805">Transcription regulation</keyword>
<dbReference type="InterPro" id="IPR009057">
    <property type="entry name" value="Homeodomain-like_sf"/>
</dbReference>
<accession>A0ABV9YVY3</accession>
<dbReference type="Proteomes" id="UP001595947">
    <property type="component" value="Unassembled WGS sequence"/>
</dbReference>
<dbReference type="Gene3D" id="1.10.357.10">
    <property type="entry name" value="Tetracycline Repressor, domain 2"/>
    <property type="match status" value="1"/>
</dbReference>
<sequence>MPTARDRARVETTAAILAAARAQLAEVGAAALSLRAVAREVGMVSSAVYRYFPSRDDLLTALIIEAYDAVGEAAERARRGGTPLEQWVSVWRAVRRWALEHPAQYALIYGSPVPGYAAPQDTLPAAGRVAVVLTDIAIEAAHVVDPGPVVDAVVSELLPGLDPRLGPAAVTSWTLLFGTVGFELFGQYENVVVDREAYFDHVATTAAGWVGL</sequence>
<evidence type="ECO:0000256" key="1">
    <source>
        <dbReference type="ARBA" id="ARBA00023015"/>
    </source>
</evidence>
<keyword evidence="3" id="KW-0804">Transcription</keyword>
<reference evidence="7" key="1">
    <citation type="journal article" date="2019" name="Int. J. Syst. Evol. Microbiol.">
        <title>The Global Catalogue of Microorganisms (GCM) 10K type strain sequencing project: providing services to taxonomists for standard genome sequencing and annotation.</title>
        <authorList>
            <consortium name="The Broad Institute Genomics Platform"/>
            <consortium name="The Broad Institute Genome Sequencing Center for Infectious Disease"/>
            <person name="Wu L."/>
            <person name="Ma J."/>
        </authorList>
    </citation>
    <scope>NUCLEOTIDE SEQUENCE [LARGE SCALE GENOMIC DNA]</scope>
    <source>
        <strain evidence="7">CGMCC 4.7093</strain>
    </source>
</reference>
<evidence type="ECO:0000256" key="4">
    <source>
        <dbReference type="PROSITE-ProRule" id="PRU00335"/>
    </source>
</evidence>
<dbReference type="InterPro" id="IPR050109">
    <property type="entry name" value="HTH-type_TetR-like_transc_reg"/>
</dbReference>
<dbReference type="PANTHER" id="PTHR30055:SF243">
    <property type="entry name" value="HTH-TYPE TRANSCRIPTIONAL REGULATOR RV1816"/>
    <property type="match status" value="1"/>
</dbReference>
<evidence type="ECO:0000256" key="2">
    <source>
        <dbReference type="ARBA" id="ARBA00023125"/>
    </source>
</evidence>
<keyword evidence="7" id="KW-1185">Reference proteome</keyword>